<evidence type="ECO:0000256" key="3">
    <source>
        <dbReference type="SAM" id="Coils"/>
    </source>
</evidence>
<dbReference type="Pfam" id="PF05701">
    <property type="entry name" value="WEMBL"/>
    <property type="match status" value="1"/>
</dbReference>
<evidence type="ECO:0000256" key="4">
    <source>
        <dbReference type="SAM" id="MobiDB-lite"/>
    </source>
</evidence>
<feature type="coiled-coil region" evidence="3">
    <location>
        <begin position="68"/>
        <end position="148"/>
    </location>
</feature>
<dbReference type="PANTHER" id="PTHR32054:SF3">
    <property type="entry name" value="HEAVY CHAIN, PUTATIVE, EXPRESSED-RELATED"/>
    <property type="match status" value="1"/>
</dbReference>
<dbReference type="AlphaFoldDB" id="A0AAW1KAG7"/>
<dbReference type="PANTHER" id="PTHR32054">
    <property type="entry name" value="HEAVY CHAIN, PUTATIVE, EXPRESSED-RELATED-RELATED"/>
    <property type="match status" value="1"/>
</dbReference>
<evidence type="ECO:0000313" key="5">
    <source>
        <dbReference type="EMBL" id="KAK9715118.1"/>
    </source>
</evidence>
<keyword evidence="2 3" id="KW-0175">Coiled coil</keyword>
<sequence>MVNITRTRRNNSMGGSPRAAEVGEIDTKAPFESVRAAVSLFGEVSSPKAKAKPVFPKKLKSQTEVHVVLDKEAQFHLALNELNKLKEQLRGAESARAEILPELDKAKRTVDELRDKLKLVNESKKTIIEASNALNSKAETTLEQVEIKRDEEYRAVMDELNAAKQELCNTRREFDASREAKLRALKKSQQAELAADAHRERVKELSKQVGGMHEAVAKIKASSKEAVVEHEKLLAVKDEEVRSHRVAKENVEQKLLAFKAEHQALLLDDDNLELQLAEREAEIASLQEQVKNARAAFLEAQKATSFELEITKGSFKQVEEEKISLQNSLDSLKRALQEVGKELSEQKCKQEEVEALTSKIRAEIDDKKKELEASLVNKTSAANASDDMASSLEQLTMETLKAKQETEEMKKRIEEQMQLAKNTRDMTADMEGKLVSALKQVEDAKASETIAQQEIKAMSQRAADADNESASTVNHGKIKLSNEEYNALIEKVNESERLADIKVDAAKAHVEALVANQQEAAKKYEAYSKAIEELKMAEEDALKAAEMAEAATTALEAELQRIHDEHEDINKIAQIN</sequence>
<dbReference type="Proteomes" id="UP001443914">
    <property type="component" value="Unassembled WGS sequence"/>
</dbReference>
<dbReference type="GO" id="GO:0009903">
    <property type="term" value="P:chloroplast avoidance movement"/>
    <property type="evidence" value="ECO:0007669"/>
    <property type="project" value="TreeGrafter"/>
</dbReference>
<name>A0AAW1KAG7_SAPOF</name>
<dbReference type="GO" id="GO:0005829">
    <property type="term" value="C:cytosol"/>
    <property type="evidence" value="ECO:0007669"/>
    <property type="project" value="TreeGrafter"/>
</dbReference>
<dbReference type="InterPro" id="IPR008545">
    <property type="entry name" value="Web"/>
</dbReference>
<protein>
    <submittedName>
        <fullName evidence="5">Uncharacterized protein</fullName>
    </submittedName>
</protein>
<evidence type="ECO:0000256" key="1">
    <source>
        <dbReference type="ARBA" id="ARBA00005485"/>
    </source>
</evidence>
<dbReference type="GO" id="GO:0009904">
    <property type="term" value="P:chloroplast accumulation movement"/>
    <property type="evidence" value="ECO:0007669"/>
    <property type="project" value="TreeGrafter"/>
</dbReference>
<keyword evidence="6" id="KW-1185">Reference proteome</keyword>
<feature type="region of interest" description="Disordered" evidence="4">
    <location>
        <begin position="1"/>
        <end position="23"/>
    </location>
</feature>
<comment type="caution">
    <text evidence="5">The sequence shown here is derived from an EMBL/GenBank/DDBJ whole genome shotgun (WGS) entry which is preliminary data.</text>
</comment>
<gene>
    <name evidence="5" type="ORF">RND81_06G144900</name>
</gene>
<organism evidence="5 6">
    <name type="scientific">Saponaria officinalis</name>
    <name type="common">Common soapwort</name>
    <name type="synonym">Lychnis saponaria</name>
    <dbReference type="NCBI Taxonomy" id="3572"/>
    <lineage>
        <taxon>Eukaryota</taxon>
        <taxon>Viridiplantae</taxon>
        <taxon>Streptophyta</taxon>
        <taxon>Embryophyta</taxon>
        <taxon>Tracheophyta</taxon>
        <taxon>Spermatophyta</taxon>
        <taxon>Magnoliopsida</taxon>
        <taxon>eudicotyledons</taxon>
        <taxon>Gunneridae</taxon>
        <taxon>Pentapetalae</taxon>
        <taxon>Caryophyllales</taxon>
        <taxon>Caryophyllaceae</taxon>
        <taxon>Caryophylleae</taxon>
        <taxon>Saponaria</taxon>
    </lineage>
</organism>
<reference evidence="5 6" key="1">
    <citation type="submission" date="2024-03" db="EMBL/GenBank/DDBJ databases">
        <title>WGS assembly of Saponaria officinalis var. Norfolk2.</title>
        <authorList>
            <person name="Jenkins J."/>
            <person name="Shu S."/>
            <person name="Grimwood J."/>
            <person name="Barry K."/>
            <person name="Goodstein D."/>
            <person name="Schmutz J."/>
            <person name="Leebens-Mack J."/>
            <person name="Osbourn A."/>
        </authorList>
    </citation>
    <scope>NUCLEOTIDE SEQUENCE [LARGE SCALE GENOMIC DNA]</scope>
    <source>
        <strain evidence="6">cv. Norfolk2</strain>
        <strain evidence="5">JIC</strain>
        <tissue evidence="5">Leaf</tissue>
    </source>
</reference>
<feature type="coiled-coil region" evidence="3">
    <location>
        <begin position="392"/>
        <end position="423"/>
    </location>
</feature>
<comment type="similarity">
    <text evidence="1">Belongs to the WEB family.</text>
</comment>
<dbReference type="EMBL" id="JBDFQZ010000006">
    <property type="protein sequence ID" value="KAK9715119.1"/>
    <property type="molecule type" value="Genomic_DNA"/>
</dbReference>
<proteinExistence type="inferred from homology"/>
<evidence type="ECO:0000313" key="6">
    <source>
        <dbReference type="Proteomes" id="UP001443914"/>
    </source>
</evidence>
<dbReference type="EMBL" id="JBDFQZ010000006">
    <property type="protein sequence ID" value="KAK9715118.1"/>
    <property type="molecule type" value="Genomic_DNA"/>
</dbReference>
<feature type="coiled-coil region" evidence="3">
    <location>
        <begin position="267"/>
        <end position="349"/>
    </location>
</feature>
<feature type="coiled-coil region" evidence="3">
    <location>
        <begin position="478"/>
        <end position="565"/>
    </location>
</feature>
<evidence type="ECO:0000256" key="2">
    <source>
        <dbReference type="ARBA" id="ARBA00023054"/>
    </source>
</evidence>
<accession>A0AAW1KAG7</accession>